<gene>
    <name evidence="1" type="ORF">LKD42_04045</name>
</gene>
<dbReference type="RefSeq" id="WP_248834874.1">
    <property type="nucleotide sequence ID" value="NZ_JAJEQE010000008.1"/>
</dbReference>
<proteinExistence type="predicted"/>
<evidence type="ECO:0000313" key="1">
    <source>
        <dbReference type="EMBL" id="MCC2148427.1"/>
    </source>
</evidence>
<dbReference type="Proteomes" id="UP001299235">
    <property type="component" value="Unassembled WGS sequence"/>
</dbReference>
<dbReference type="EMBL" id="JAJEQE010000008">
    <property type="protein sequence ID" value="MCC2148427.1"/>
    <property type="molecule type" value="Genomic_DNA"/>
</dbReference>
<reference evidence="1 2" key="1">
    <citation type="submission" date="2021-10" db="EMBL/GenBank/DDBJ databases">
        <title>Anaerobic single-cell dispensing facilitates the cultivation of human gut bacteria.</title>
        <authorList>
            <person name="Afrizal A."/>
        </authorList>
    </citation>
    <scope>NUCLEOTIDE SEQUENCE [LARGE SCALE GENOMIC DNA]</scope>
    <source>
        <strain evidence="1 2">CLA-AA-H246</strain>
    </source>
</reference>
<name>A0ABS8ETD3_9FIRM</name>
<keyword evidence="2" id="KW-1185">Reference proteome</keyword>
<sequence length="62" mass="7092">MSPRTGRPTDNPKNIRFEVRLTEEQARMLAECAESLNTTKTDVIIRGIESIHQIAGRINRKK</sequence>
<accession>A0ABS8ETD3</accession>
<comment type="caution">
    <text evidence="1">The sequence shown here is derived from an EMBL/GenBank/DDBJ whole genome shotgun (WGS) entry which is preliminary data.</text>
</comment>
<protein>
    <submittedName>
        <fullName evidence="1">Uncharacterized protein</fullName>
    </submittedName>
</protein>
<organism evidence="1 2">
    <name type="scientific">Hominisplanchenecus faecis</name>
    <dbReference type="NCBI Taxonomy" id="2885351"/>
    <lineage>
        <taxon>Bacteria</taxon>
        <taxon>Bacillati</taxon>
        <taxon>Bacillota</taxon>
        <taxon>Clostridia</taxon>
        <taxon>Lachnospirales</taxon>
        <taxon>Lachnospiraceae</taxon>
        <taxon>Hominisplanchenecus</taxon>
    </lineage>
</organism>
<evidence type="ECO:0000313" key="2">
    <source>
        <dbReference type="Proteomes" id="UP001299235"/>
    </source>
</evidence>